<gene>
    <name evidence="7" type="ORF">FDP41_005870</name>
</gene>
<dbReference type="Proteomes" id="UP000444721">
    <property type="component" value="Unassembled WGS sequence"/>
</dbReference>
<evidence type="ECO:0000313" key="7">
    <source>
        <dbReference type="EMBL" id="KAF0975117.1"/>
    </source>
</evidence>
<dbReference type="SUPFAM" id="SSF57850">
    <property type="entry name" value="RING/U-box"/>
    <property type="match status" value="1"/>
</dbReference>
<evidence type="ECO:0000256" key="1">
    <source>
        <dbReference type="PROSITE-ProRule" id="PRU00176"/>
    </source>
</evidence>
<dbReference type="PANTHER" id="PTHR12603">
    <property type="entry name" value="CCR4-NOT TRANSCRIPTION COMPLEX RELATED"/>
    <property type="match status" value="1"/>
</dbReference>
<dbReference type="VEuPathDB" id="AmoebaDB:NF0073620"/>
<dbReference type="GO" id="GO:0016567">
    <property type="term" value="P:protein ubiquitination"/>
    <property type="evidence" value="ECO:0007669"/>
    <property type="project" value="TreeGrafter"/>
</dbReference>
<dbReference type="CDD" id="cd12438">
    <property type="entry name" value="RRM_CNOT4"/>
    <property type="match status" value="1"/>
</dbReference>
<evidence type="ECO:0000256" key="2">
    <source>
        <dbReference type="PROSITE-ProRule" id="PRU00723"/>
    </source>
</evidence>
<dbReference type="RefSeq" id="XP_044559830.1">
    <property type="nucleotide sequence ID" value="XM_044709442.1"/>
</dbReference>
<evidence type="ECO:0000259" key="5">
    <source>
        <dbReference type="PROSITE" id="PS50102"/>
    </source>
</evidence>
<dbReference type="InterPro" id="IPR000504">
    <property type="entry name" value="RRM_dom"/>
</dbReference>
<feature type="domain" description="RRM" evidence="5">
    <location>
        <begin position="101"/>
        <end position="190"/>
    </location>
</feature>
<feature type="compositionally biased region" description="Acidic residues" evidence="3">
    <location>
        <begin position="267"/>
        <end position="277"/>
    </location>
</feature>
<proteinExistence type="predicted"/>
<feature type="domain" description="C3H1-type" evidence="6">
    <location>
        <begin position="187"/>
        <end position="214"/>
    </location>
</feature>
<evidence type="ECO:0000259" key="4">
    <source>
        <dbReference type="PROSITE" id="PS50089"/>
    </source>
</evidence>
<comment type="caution">
    <text evidence="7">The sequence shown here is derived from an EMBL/GenBank/DDBJ whole genome shotgun (WGS) entry which is preliminary data.</text>
</comment>
<dbReference type="VEuPathDB" id="AmoebaDB:NfTy_044540"/>
<feature type="domain" description="RING-type" evidence="4">
    <location>
        <begin position="12"/>
        <end position="54"/>
    </location>
</feature>
<dbReference type="AlphaFoldDB" id="A0A6A5BDI0"/>
<feature type="region of interest" description="Disordered" evidence="3">
    <location>
        <begin position="259"/>
        <end position="305"/>
    </location>
</feature>
<dbReference type="Gene3D" id="3.30.70.330">
    <property type="match status" value="1"/>
</dbReference>
<feature type="compositionally biased region" description="Basic and acidic residues" evidence="3">
    <location>
        <begin position="348"/>
        <end position="359"/>
    </location>
</feature>
<organism evidence="7 8">
    <name type="scientific">Naegleria fowleri</name>
    <name type="common">Brain eating amoeba</name>
    <dbReference type="NCBI Taxonomy" id="5763"/>
    <lineage>
        <taxon>Eukaryota</taxon>
        <taxon>Discoba</taxon>
        <taxon>Heterolobosea</taxon>
        <taxon>Tetramitia</taxon>
        <taxon>Eutetramitia</taxon>
        <taxon>Vahlkampfiidae</taxon>
        <taxon>Naegleria</taxon>
    </lineage>
</organism>
<accession>A0A6A5BDI0</accession>
<dbReference type="GO" id="GO:0008270">
    <property type="term" value="F:zinc ion binding"/>
    <property type="evidence" value="ECO:0007669"/>
    <property type="project" value="UniProtKB-KW"/>
</dbReference>
<keyword evidence="2" id="KW-0863">Zinc-finger</keyword>
<dbReference type="EMBL" id="VFQX01000048">
    <property type="protein sequence ID" value="KAF0975117.1"/>
    <property type="molecule type" value="Genomic_DNA"/>
</dbReference>
<dbReference type="PANTHER" id="PTHR12603:SF0">
    <property type="entry name" value="CCR4-NOT TRANSCRIPTION COMPLEX SUBUNIT 4"/>
    <property type="match status" value="1"/>
</dbReference>
<dbReference type="InterPro" id="IPR003954">
    <property type="entry name" value="RRM_euk-type"/>
</dbReference>
<sequence>MSDYSSEEDTTCPICCEDLDITDKHFQPCPCGFKICSWCWNKIDNSSKRCPACRREYEKSNIEFTPPDPELIQQEKKQKEKKKKPHINRKQLANVRVIQRNLVYVVGLTLAVAKHDWLKHTDNFAKYGKIKKVVINKSNLQNSSHIASNRTPTVSAYITYVRKEDAYKAIRAVDKTYLDGKQLRASFGTTKYCAYFLKGIACTNPDCMYLHEYGNDEDTFNKDEIVLRNGLPVPHNLEKMSQFYPPEDDSQPIEKHFWKYPNSNREPEDDESNDESESSVGASHSRSNSGFRHYDDDDGIDDDQVIEDDDIQDDDEEYAEETIVNAGGGVQLARSSRSNGSASGSISRRHDPYHDHTIDDYYYGGDDDEEADDDHEVQTEYANITTKVIDNSKESILPKTARWGQQPVVPVTATAASSSTTSNSPLPASLSSLSNIATTITKSKKKNTNKNKKSSKNKNKNKNKSTKAKETEGSDTAAIGSTTNNQDTQNNAIADAASSGRSSTDHSIEEVTTESQVIIESTQTNEEIQPNNSELEQLDDSIIESHPTLEMLGIEPNPPSDGVTSTVGRSKLLSLVESSSPANSTTNIKNPFSADPTQAFSFNQLAQPQTQQQQYFGYPQQVQQLFASFQGYDPYYQQFFDSSWTMTSFASDTKRTSSRFFNQTTTETKDTQQQHQQQFAPQSMQPSQSPHIPMNMDMWGMQSMPSYLSNPSSHQSSRFFGSAKQANNNQLEQNTQVFNNADLQNSFRALLPNVNITFASQSNNTSETSQTSDWGYSKFANSTPIVNDSASIPPSLYSSQYSDFFNQRIPQQQTTNNSSWSWK</sequence>
<feature type="compositionally biased region" description="Basic residues" evidence="3">
    <location>
        <begin position="442"/>
        <end position="466"/>
    </location>
</feature>
<feature type="zinc finger region" description="C3H1-type" evidence="2">
    <location>
        <begin position="187"/>
        <end position="214"/>
    </location>
</feature>
<feature type="compositionally biased region" description="Acidic residues" evidence="3">
    <location>
        <begin position="365"/>
        <end position="375"/>
    </location>
</feature>
<name>A0A6A5BDI0_NAEFO</name>
<dbReference type="Gene3D" id="3.30.40.10">
    <property type="entry name" value="Zinc/RING finger domain, C3HC4 (zinc finger)"/>
    <property type="match status" value="1"/>
</dbReference>
<feature type="compositionally biased region" description="Acidic residues" evidence="3">
    <location>
        <begin position="296"/>
        <end position="305"/>
    </location>
</feature>
<dbReference type="GO" id="GO:0003723">
    <property type="term" value="F:RNA binding"/>
    <property type="evidence" value="ECO:0007669"/>
    <property type="project" value="UniProtKB-UniRule"/>
</dbReference>
<dbReference type="VEuPathDB" id="AmoebaDB:FDP41_005870"/>
<evidence type="ECO:0008006" key="9">
    <source>
        <dbReference type="Google" id="ProtNLM"/>
    </source>
</evidence>
<dbReference type="SUPFAM" id="SSF54928">
    <property type="entry name" value="RNA-binding domain, RBD"/>
    <property type="match status" value="1"/>
</dbReference>
<reference evidence="7 8" key="1">
    <citation type="journal article" date="2019" name="Sci. Rep.">
        <title>Nanopore sequencing improves the draft genome of the human pathogenic amoeba Naegleria fowleri.</title>
        <authorList>
            <person name="Liechti N."/>
            <person name="Schurch N."/>
            <person name="Bruggmann R."/>
            <person name="Wittwer M."/>
        </authorList>
    </citation>
    <scope>NUCLEOTIDE SEQUENCE [LARGE SCALE GENOMIC DNA]</scope>
    <source>
        <strain evidence="7 8">ATCC 30894</strain>
    </source>
</reference>
<dbReference type="SMART" id="SM00361">
    <property type="entry name" value="RRM_1"/>
    <property type="match status" value="1"/>
</dbReference>
<feature type="compositionally biased region" description="Low complexity" evidence="3">
    <location>
        <begin position="333"/>
        <end position="346"/>
    </location>
</feature>
<dbReference type="InterPro" id="IPR034261">
    <property type="entry name" value="CNOT4_RRM"/>
</dbReference>
<dbReference type="Pfam" id="PF14570">
    <property type="entry name" value="zf-RING_4"/>
    <property type="match status" value="1"/>
</dbReference>
<dbReference type="CDD" id="cd16618">
    <property type="entry name" value="mRING-HC-C4C4_CNOT4"/>
    <property type="match status" value="1"/>
</dbReference>
<dbReference type="GO" id="GO:0030014">
    <property type="term" value="C:CCR4-NOT complex"/>
    <property type="evidence" value="ECO:0007669"/>
    <property type="project" value="InterPro"/>
</dbReference>
<protein>
    <recommendedName>
        <fullName evidence="9">RING-type domain-containing protein</fullName>
    </recommendedName>
</protein>
<dbReference type="InterPro" id="IPR035979">
    <property type="entry name" value="RBD_domain_sf"/>
</dbReference>
<dbReference type="InterPro" id="IPR039515">
    <property type="entry name" value="NOT4_mRING-HC-C4C4"/>
</dbReference>
<feature type="region of interest" description="Disordered" evidence="3">
    <location>
        <begin position="64"/>
        <end position="86"/>
    </location>
</feature>
<keyword evidence="8" id="KW-1185">Reference proteome</keyword>
<dbReference type="InterPro" id="IPR012677">
    <property type="entry name" value="Nucleotide-bd_a/b_plait_sf"/>
</dbReference>
<feature type="region of interest" description="Disordered" evidence="3">
    <location>
        <begin position="323"/>
        <end position="376"/>
    </location>
</feature>
<dbReference type="GO" id="GO:0004842">
    <property type="term" value="F:ubiquitin-protein transferase activity"/>
    <property type="evidence" value="ECO:0007669"/>
    <property type="project" value="InterPro"/>
</dbReference>
<feature type="region of interest" description="Disordered" evidence="3">
    <location>
        <begin position="439"/>
        <end position="490"/>
    </location>
</feature>
<evidence type="ECO:0000313" key="8">
    <source>
        <dbReference type="Proteomes" id="UP000444721"/>
    </source>
</evidence>
<evidence type="ECO:0000256" key="3">
    <source>
        <dbReference type="SAM" id="MobiDB-lite"/>
    </source>
</evidence>
<keyword evidence="2" id="KW-0862">Zinc</keyword>
<feature type="compositionally biased region" description="Polar residues" evidence="3">
    <location>
        <begin position="280"/>
        <end position="290"/>
    </location>
</feature>
<dbReference type="OrthoDB" id="1923159at2759"/>
<keyword evidence="2" id="KW-0479">Metal-binding</keyword>
<dbReference type="PROSITE" id="PS50102">
    <property type="entry name" value="RRM"/>
    <property type="match status" value="1"/>
</dbReference>
<dbReference type="InterPro" id="IPR001841">
    <property type="entry name" value="Znf_RING"/>
</dbReference>
<dbReference type="PROSITE" id="PS50103">
    <property type="entry name" value="ZF_C3H1"/>
    <property type="match status" value="1"/>
</dbReference>
<evidence type="ECO:0000259" key="6">
    <source>
        <dbReference type="PROSITE" id="PS50103"/>
    </source>
</evidence>
<keyword evidence="1" id="KW-0694">RNA-binding</keyword>
<feature type="compositionally biased region" description="Polar residues" evidence="3">
    <location>
        <begin position="479"/>
        <end position="490"/>
    </location>
</feature>
<dbReference type="PROSITE" id="PS50089">
    <property type="entry name" value="ZF_RING_2"/>
    <property type="match status" value="1"/>
</dbReference>
<dbReference type="InterPro" id="IPR039780">
    <property type="entry name" value="Mot2"/>
</dbReference>
<dbReference type="GeneID" id="68113088"/>
<dbReference type="InterPro" id="IPR013083">
    <property type="entry name" value="Znf_RING/FYVE/PHD"/>
</dbReference>
<dbReference type="InterPro" id="IPR000571">
    <property type="entry name" value="Znf_CCCH"/>
</dbReference>